<dbReference type="GO" id="GO:0000329">
    <property type="term" value="C:fungal-type vacuole membrane"/>
    <property type="evidence" value="ECO:0007669"/>
    <property type="project" value="EnsemblFungi"/>
</dbReference>
<accession>I2GXG9</accession>
<dbReference type="Gene3D" id="2.140.10.30">
    <property type="entry name" value="Dipeptidylpeptidase IV, N-terminal domain"/>
    <property type="match status" value="1"/>
</dbReference>
<protein>
    <recommendedName>
        <fullName evidence="18">Dipeptidyl aminopeptidase B</fullName>
    </recommendedName>
</protein>
<evidence type="ECO:0000256" key="9">
    <source>
        <dbReference type="ARBA" id="ARBA00022968"/>
    </source>
</evidence>
<dbReference type="SUPFAM" id="SSF82171">
    <property type="entry name" value="DPP6 N-terminal domain-like"/>
    <property type="match status" value="1"/>
</dbReference>
<dbReference type="GO" id="GO:0005886">
    <property type="term" value="C:plasma membrane"/>
    <property type="evidence" value="ECO:0007669"/>
    <property type="project" value="TreeGrafter"/>
</dbReference>
<proteinExistence type="inferred from homology"/>
<keyword evidence="5" id="KW-0645">Protease</keyword>
<dbReference type="EMBL" id="HE806316">
    <property type="protein sequence ID" value="CCH58821.1"/>
    <property type="molecule type" value="Genomic_DNA"/>
</dbReference>
<dbReference type="InParanoid" id="I2GXG9"/>
<evidence type="ECO:0000256" key="11">
    <source>
        <dbReference type="ARBA" id="ARBA00023136"/>
    </source>
</evidence>
<dbReference type="OMA" id="MRTPQEN"/>
<dbReference type="STRING" id="1071380.I2GXG9"/>
<dbReference type="PROSITE" id="PS00708">
    <property type="entry name" value="PRO_ENDOPEP_SER"/>
    <property type="match status" value="1"/>
</dbReference>
<dbReference type="GO" id="GO:0008239">
    <property type="term" value="F:dipeptidyl-peptidase activity"/>
    <property type="evidence" value="ECO:0007669"/>
    <property type="project" value="EnsemblFungi"/>
</dbReference>
<dbReference type="Pfam" id="PF00930">
    <property type="entry name" value="DPPIV_N"/>
    <property type="match status" value="1"/>
</dbReference>
<evidence type="ECO:0000256" key="6">
    <source>
        <dbReference type="ARBA" id="ARBA00022692"/>
    </source>
</evidence>
<dbReference type="GO" id="GO:0004252">
    <property type="term" value="F:serine-type endopeptidase activity"/>
    <property type="evidence" value="ECO:0007669"/>
    <property type="project" value="InterPro"/>
</dbReference>
<sequence length="851" mass="97961">MMEVNREDYEALKDDLFDGRLHSSTSKKQFFKDGLLIPSMILVLLLWGTIVLLKVVPILTAQEIRDHGRLGSHRNFYNQNGGKALNSRHTKDGSLKISFENVRNNTFKPKLQSLQWLRVLDFETNDRGLFMTVSNDTYMVKSVHDKEYCQILYQGKDITIHGTAYKIDSLVASPDLKRLLIRTNSVANWRHSYFGTYYIYEIEDSEFYKISDNIAVAQWSPNSIDISFVQDNDLYIYSTETHSISKKITKDGSENIFNGKPDWVYEEEVLESDTALWWSPNGKFIAFFKTLEDKVKEIVIPYYVQNEINHTNGNDLYPEMRSIKYPKAGTSNPEVDVWVYSLEEDRSYPVNINKEHRSNPLLITELFWVNENTFVTKVSDRSSDVLTVLTVDAITQDVNTARNDPAEESWWEITHDTKVVPKNPSKGRDTDGYIDIIPVDGYNHLVYYKSYQDSEPIILTTGNWEVTSDAISFDQENDRLYFIATKKSSVERHLYYIHLSKPGKVHAVTDTDMDGVFSVSFSPGNRFVLLTYRGPDIPYQKIIDLRSKQKDHHTRGNIIGETLYYLEKNDELRHNLLRYSVPEKSFDELYLGMDDNGQDIIVNSFEILPNDFNPELRNHYPVFFFAYGGPNSQQVIKTFSVGFNEVIASQLNAIVVCVDGRGTGFKGKKFRSIVRDNLGDYEARDQISAASIYGGKSYVNAEKISLFGWSYGGYLTLKTLEKDAGEHFKYGISVAPVTDWSLYDSIYTERYMHTPQENIDGYDNSNVANVKNIGKCKRLLIMHGSGDDNVHVQNTMIVLDKFNSNNVANYDMMIFPDSSHAIKYHNANRIVYDKMLDWTRQAFNGDFETYN</sequence>
<evidence type="ECO:0000256" key="5">
    <source>
        <dbReference type="ARBA" id="ARBA00022670"/>
    </source>
</evidence>
<evidence type="ECO:0000256" key="13">
    <source>
        <dbReference type="SAM" id="Phobius"/>
    </source>
</evidence>
<dbReference type="InterPro" id="IPR002471">
    <property type="entry name" value="Pept_S9_AS"/>
</dbReference>
<feature type="domain" description="Peptidase S9 prolyl oligopeptidase catalytic" evidence="14">
    <location>
        <begin position="643"/>
        <end position="845"/>
    </location>
</feature>
<evidence type="ECO:0000256" key="12">
    <source>
        <dbReference type="ARBA" id="ARBA00023180"/>
    </source>
</evidence>
<organism evidence="16 17">
    <name type="scientific">Henningerozyma blattae (strain ATCC 34711 / CBS 6284 / DSM 70876 / NBRC 10599 / NRRL Y-10934 / UCD 77-7)</name>
    <name type="common">Yeast</name>
    <name type="synonym">Tetrapisispora blattae</name>
    <dbReference type="NCBI Taxonomy" id="1071380"/>
    <lineage>
        <taxon>Eukaryota</taxon>
        <taxon>Fungi</taxon>
        <taxon>Dikarya</taxon>
        <taxon>Ascomycota</taxon>
        <taxon>Saccharomycotina</taxon>
        <taxon>Saccharomycetes</taxon>
        <taxon>Saccharomycetales</taxon>
        <taxon>Saccharomycetaceae</taxon>
        <taxon>Henningerozyma</taxon>
    </lineage>
</organism>
<evidence type="ECO:0000259" key="14">
    <source>
        <dbReference type="Pfam" id="PF00326"/>
    </source>
</evidence>
<keyword evidence="3" id="KW-0031">Aminopeptidase</keyword>
<evidence type="ECO:0000256" key="10">
    <source>
        <dbReference type="ARBA" id="ARBA00022989"/>
    </source>
</evidence>
<dbReference type="Pfam" id="PF00326">
    <property type="entry name" value="Peptidase_S9"/>
    <property type="match status" value="1"/>
</dbReference>
<keyword evidence="17" id="KW-1185">Reference proteome</keyword>
<feature type="domain" description="Dipeptidylpeptidase IV N-terminal" evidence="15">
    <location>
        <begin position="173"/>
        <end position="539"/>
    </location>
</feature>
<dbReference type="InterPro" id="IPR002469">
    <property type="entry name" value="Peptidase_S9B_N"/>
</dbReference>
<evidence type="ECO:0000256" key="2">
    <source>
        <dbReference type="ARBA" id="ARBA00006150"/>
    </source>
</evidence>
<keyword evidence="8" id="KW-0720">Serine protease</keyword>
<dbReference type="HOGENOM" id="CLU_006105_0_1_1"/>
<dbReference type="eggNOG" id="KOG2100">
    <property type="taxonomic scope" value="Eukaryota"/>
</dbReference>
<keyword evidence="4" id="KW-0926">Vacuole</keyword>
<dbReference type="GO" id="GO:0004177">
    <property type="term" value="F:aminopeptidase activity"/>
    <property type="evidence" value="ECO:0007669"/>
    <property type="project" value="UniProtKB-KW"/>
</dbReference>
<evidence type="ECO:0008006" key="18">
    <source>
        <dbReference type="Google" id="ProtNLM"/>
    </source>
</evidence>
<dbReference type="PANTHER" id="PTHR11731">
    <property type="entry name" value="PROTEASE FAMILY S9B,C DIPEPTIDYL-PEPTIDASE IV-RELATED"/>
    <property type="match status" value="1"/>
</dbReference>
<evidence type="ECO:0000256" key="1">
    <source>
        <dbReference type="ARBA" id="ARBA00004576"/>
    </source>
</evidence>
<dbReference type="Gene3D" id="3.40.50.1820">
    <property type="entry name" value="alpha/beta hydrolase"/>
    <property type="match status" value="1"/>
</dbReference>
<evidence type="ECO:0000256" key="4">
    <source>
        <dbReference type="ARBA" id="ARBA00022554"/>
    </source>
</evidence>
<dbReference type="FunCoup" id="I2GXG9">
    <property type="interactions" value="335"/>
</dbReference>
<dbReference type="InterPro" id="IPR001375">
    <property type="entry name" value="Peptidase_S9_cat"/>
</dbReference>
<dbReference type="AlphaFoldDB" id="I2GXG9"/>
<dbReference type="GO" id="GO:0006508">
    <property type="term" value="P:proteolysis"/>
    <property type="evidence" value="ECO:0007669"/>
    <property type="project" value="UniProtKB-KW"/>
</dbReference>
<dbReference type="MEROPS" id="S09.006"/>
<evidence type="ECO:0000256" key="3">
    <source>
        <dbReference type="ARBA" id="ARBA00022438"/>
    </source>
</evidence>
<feature type="transmembrane region" description="Helical" evidence="13">
    <location>
        <begin position="35"/>
        <end position="56"/>
    </location>
</feature>
<dbReference type="OrthoDB" id="16520at2759"/>
<keyword evidence="10 13" id="KW-1133">Transmembrane helix</keyword>
<evidence type="ECO:0000313" key="16">
    <source>
        <dbReference type="EMBL" id="CCH58821.1"/>
    </source>
</evidence>
<evidence type="ECO:0000313" key="17">
    <source>
        <dbReference type="Proteomes" id="UP000002866"/>
    </source>
</evidence>
<comment type="subcellular location">
    <subcellularLocation>
        <location evidence="1">Vacuole membrane</location>
        <topology evidence="1">Single-pass type II membrane protein</topology>
    </subcellularLocation>
</comment>
<dbReference type="RefSeq" id="XP_004178340.1">
    <property type="nucleotide sequence ID" value="XM_004178292.1"/>
</dbReference>
<dbReference type="Proteomes" id="UP000002866">
    <property type="component" value="Chromosome 1"/>
</dbReference>
<keyword evidence="11 13" id="KW-0472">Membrane</keyword>
<gene>
    <name evidence="16" type="primary">TBLA0A10430</name>
    <name evidence="16" type="ORF">TBLA_0A10430</name>
</gene>
<evidence type="ECO:0000259" key="15">
    <source>
        <dbReference type="Pfam" id="PF00930"/>
    </source>
</evidence>
<dbReference type="PANTHER" id="PTHR11731:SF200">
    <property type="entry name" value="DIPEPTIDYL PEPTIDASE 10, ISOFORM B"/>
    <property type="match status" value="1"/>
</dbReference>
<evidence type="ECO:0000256" key="8">
    <source>
        <dbReference type="ARBA" id="ARBA00022825"/>
    </source>
</evidence>
<dbReference type="KEGG" id="tbl:TBLA_0A10430"/>
<name>I2GXG9_HENB6</name>
<keyword evidence="12" id="KW-0325">Glycoprotein</keyword>
<keyword evidence="7" id="KW-0378">Hydrolase</keyword>
<dbReference type="InterPro" id="IPR029058">
    <property type="entry name" value="AB_hydrolase_fold"/>
</dbReference>
<reference evidence="16 17" key="1">
    <citation type="journal article" date="2011" name="Proc. Natl. Acad. Sci. U.S.A.">
        <title>Evolutionary erosion of yeast sex chromosomes by mating-type switching accidents.</title>
        <authorList>
            <person name="Gordon J.L."/>
            <person name="Armisen D."/>
            <person name="Proux-Wera E."/>
            <person name="Oheigeartaigh S.S."/>
            <person name="Byrne K.P."/>
            <person name="Wolfe K.H."/>
        </authorList>
    </citation>
    <scope>NUCLEOTIDE SEQUENCE [LARGE SCALE GENOMIC DNA]</scope>
    <source>
        <strain evidence="17">ATCC 34711 / CBS 6284 / DSM 70876 / NBRC 10599 / NRRL Y-10934 / UCD 77-7</strain>
    </source>
</reference>
<keyword evidence="9" id="KW-0735">Signal-anchor</keyword>
<comment type="similarity">
    <text evidence="2">Belongs to the peptidase S9B family.</text>
</comment>
<keyword evidence="6 13" id="KW-0812">Transmembrane</keyword>
<evidence type="ECO:0000256" key="7">
    <source>
        <dbReference type="ARBA" id="ARBA00022801"/>
    </source>
</evidence>
<dbReference type="SUPFAM" id="SSF53474">
    <property type="entry name" value="alpha/beta-Hydrolases"/>
    <property type="match status" value="1"/>
</dbReference>
<dbReference type="InterPro" id="IPR050278">
    <property type="entry name" value="Serine_Prot_S9B/DPPIV"/>
</dbReference>
<dbReference type="FunFam" id="3.40.50.1820:FF:000003">
    <property type="entry name" value="Dipeptidyl peptidase 4"/>
    <property type="match status" value="1"/>
</dbReference>
<dbReference type="GeneID" id="14493599"/>